<keyword evidence="5 11" id="KW-0808">Transferase</keyword>
<comment type="catalytic activity">
    <reaction evidence="10 11">
        <text>beta-D-fructose 6-phosphate + diphosphate = beta-D-fructose 1,6-bisphosphate + phosphate + H(+)</text>
        <dbReference type="Rhea" id="RHEA:13613"/>
        <dbReference type="ChEBI" id="CHEBI:15378"/>
        <dbReference type="ChEBI" id="CHEBI:32966"/>
        <dbReference type="ChEBI" id="CHEBI:33019"/>
        <dbReference type="ChEBI" id="CHEBI:43474"/>
        <dbReference type="ChEBI" id="CHEBI:57634"/>
        <dbReference type="EC" id="2.7.1.90"/>
    </reaction>
</comment>
<evidence type="ECO:0000256" key="8">
    <source>
        <dbReference type="ARBA" id="ARBA00022842"/>
    </source>
</evidence>
<feature type="site" description="Important for catalytic activity and substrate specificity; stabilizes the transition state when the phosphoryl donor is PPi; prevents ATP from binding by mimicking the alpha-phosphate group of ATP" evidence="11">
    <location>
        <position position="202"/>
    </location>
</feature>
<dbReference type="GO" id="GO:0006002">
    <property type="term" value="P:fructose 6-phosphate metabolic process"/>
    <property type="evidence" value="ECO:0007669"/>
    <property type="project" value="InterPro"/>
</dbReference>
<feature type="binding site" evidence="11">
    <location>
        <begin position="229"/>
        <end position="231"/>
    </location>
    <ligand>
        <name>substrate</name>
    </ligand>
</feature>
<dbReference type="NCBIfam" id="TIGR02477">
    <property type="entry name" value="PFKA_PPi"/>
    <property type="match status" value="1"/>
</dbReference>
<dbReference type="GO" id="GO:0015979">
    <property type="term" value="P:photosynthesis"/>
    <property type="evidence" value="ECO:0007669"/>
    <property type="project" value="TreeGrafter"/>
</dbReference>
<dbReference type="Gene3D" id="3.40.50.450">
    <property type="match status" value="1"/>
</dbReference>
<feature type="active site" description="Proton acceptor" evidence="11">
    <location>
        <position position="231"/>
    </location>
</feature>
<comment type="pathway">
    <text evidence="11">Carbohydrate degradation; glycolysis; D-glyceraldehyde 3-phosphate and glycerone phosphate from D-glucose: step 3/4.</text>
</comment>
<feature type="binding site" evidence="11">
    <location>
        <begin position="268"/>
        <end position="269"/>
    </location>
    <ligand>
        <name>substrate</name>
        <note>ligand shared between dimeric partners</note>
    </ligand>
</feature>
<dbReference type="GO" id="GO:0046872">
    <property type="term" value="F:metal ion binding"/>
    <property type="evidence" value="ECO:0007669"/>
    <property type="project" value="UniProtKB-KW"/>
</dbReference>
<evidence type="ECO:0000256" key="4">
    <source>
        <dbReference type="ARBA" id="ARBA00022533"/>
    </source>
</evidence>
<dbReference type="InterPro" id="IPR035966">
    <property type="entry name" value="PKF_sf"/>
</dbReference>
<comment type="caution">
    <text evidence="11">Lacks conserved residue(s) required for the propagation of feature annotation.</text>
</comment>
<feature type="compositionally biased region" description="Polar residues" evidence="12">
    <location>
        <begin position="1"/>
        <end position="10"/>
    </location>
</feature>
<dbReference type="EMBL" id="CM007379">
    <property type="protein sequence ID" value="OIV91828.1"/>
    <property type="molecule type" value="Genomic_DNA"/>
</dbReference>
<dbReference type="InterPro" id="IPR011183">
    <property type="entry name" value="PfpB_PPi_PFK"/>
</dbReference>
<dbReference type="PANTHER" id="PTHR43650:SF1">
    <property type="entry name" value="PYROPHOSPHATE--FRUCTOSE 6-PHOSPHATE 1-PHOSPHOTRANSFERASE SUBUNIT BETA 2"/>
    <property type="match status" value="1"/>
</dbReference>
<dbReference type="UniPathway" id="UPA00109">
    <property type="reaction ID" value="UER00182"/>
</dbReference>
<dbReference type="PIRSF" id="PIRSF005677">
    <property type="entry name" value="PPi_PFK_PfpB"/>
    <property type="match status" value="1"/>
</dbReference>
<keyword evidence="6 11" id="KW-0479">Metal-binding</keyword>
<dbReference type="GO" id="GO:0003872">
    <property type="term" value="F:6-phosphofructokinase activity"/>
    <property type="evidence" value="ECO:0007669"/>
    <property type="project" value="UniProtKB-UniRule"/>
</dbReference>
<comment type="activity regulation">
    <text evidence="11">Allosterically activated by fructose 2,6-bisphosphate.</text>
</comment>
<keyword evidence="8 11" id="KW-0460">Magnesium</keyword>
<dbReference type="STRING" id="3871.A0A4P1QQ28"/>
<comment type="function">
    <text evidence="2">Catalyzes the phosphorylation of D-fructose 6-phosphate, the first committing step of glycolysis. Uses inorganic phosphate (PPi) as phosphoryl donor instead of ATP like common ATP-dependent phosphofructokinases (ATP-PFKs), which renders the reaction reversible, and can thus function both in glycolysis and gluconeogenesis. Consistently, PPi-PFK can replace the enzymes of both the forward (ATP-PFK) and reverse (fructose-bisphosphatase (FBPase)) reactions.</text>
</comment>
<evidence type="ECO:0000256" key="2">
    <source>
        <dbReference type="ARBA" id="ARBA00003138"/>
    </source>
</evidence>
<evidence type="ECO:0000256" key="11">
    <source>
        <dbReference type="HAMAP-Rule" id="MF_03185"/>
    </source>
</evidence>
<dbReference type="Proteomes" id="UP000188354">
    <property type="component" value="Chromosome LG19"/>
</dbReference>
<dbReference type="GO" id="GO:0005829">
    <property type="term" value="C:cytosol"/>
    <property type="evidence" value="ECO:0007669"/>
    <property type="project" value="TreeGrafter"/>
</dbReference>
<dbReference type="Gramene" id="OIV91828">
    <property type="protein sequence ID" value="OIV91828"/>
    <property type="gene ID" value="TanjilG_17820"/>
</dbReference>
<evidence type="ECO:0000256" key="9">
    <source>
        <dbReference type="ARBA" id="ARBA00023152"/>
    </source>
</evidence>
<gene>
    <name evidence="11" type="primary">PFP-BETA</name>
    <name evidence="14" type="ORF">TanjilG_17820</name>
</gene>
<reference evidence="14 15" key="1">
    <citation type="journal article" date="2017" name="Plant Biotechnol. J.">
        <title>A comprehensive draft genome sequence for lupin (Lupinus angustifolius), an emerging health food: insights into plant-microbe interactions and legume evolution.</title>
        <authorList>
            <person name="Hane J.K."/>
            <person name="Ming Y."/>
            <person name="Kamphuis L.G."/>
            <person name="Nelson M.N."/>
            <person name="Garg G."/>
            <person name="Atkins C.A."/>
            <person name="Bayer P.E."/>
            <person name="Bravo A."/>
            <person name="Bringans S."/>
            <person name="Cannon S."/>
            <person name="Edwards D."/>
            <person name="Foley R."/>
            <person name="Gao L.L."/>
            <person name="Harrison M.J."/>
            <person name="Huang W."/>
            <person name="Hurgobin B."/>
            <person name="Li S."/>
            <person name="Liu C.W."/>
            <person name="McGrath A."/>
            <person name="Morahan G."/>
            <person name="Murray J."/>
            <person name="Weller J."/>
            <person name="Jian J."/>
            <person name="Singh K.B."/>
        </authorList>
    </citation>
    <scope>NUCLEOTIDE SEQUENCE [LARGE SCALE GENOMIC DNA]</scope>
    <source>
        <strain evidence="15">cv. Tanjil</strain>
        <tissue evidence="14">Whole plant</tissue>
    </source>
</reference>
<dbReference type="Gene3D" id="1.10.10.480">
    <property type="entry name" value="Phosphofructokinase, domain 3"/>
    <property type="match status" value="1"/>
</dbReference>
<evidence type="ECO:0000256" key="10">
    <source>
        <dbReference type="ARBA" id="ARBA00048072"/>
    </source>
</evidence>
<accession>A0A4P1QQ28</accession>
<evidence type="ECO:0000256" key="6">
    <source>
        <dbReference type="ARBA" id="ARBA00022723"/>
    </source>
</evidence>
<organism evidence="14 15">
    <name type="scientific">Lupinus angustifolius</name>
    <name type="common">Narrow-leaved blue lupine</name>
    <dbReference type="NCBI Taxonomy" id="3871"/>
    <lineage>
        <taxon>Eukaryota</taxon>
        <taxon>Viridiplantae</taxon>
        <taxon>Streptophyta</taxon>
        <taxon>Embryophyta</taxon>
        <taxon>Tracheophyta</taxon>
        <taxon>Spermatophyta</taxon>
        <taxon>Magnoliopsida</taxon>
        <taxon>eudicotyledons</taxon>
        <taxon>Gunneridae</taxon>
        <taxon>Pentapetalae</taxon>
        <taxon>rosids</taxon>
        <taxon>fabids</taxon>
        <taxon>Fabales</taxon>
        <taxon>Fabaceae</taxon>
        <taxon>Papilionoideae</taxon>
        <taxon>50 kb inversion clade</taxon>
        <taxon>genistoids sensu lato</taxon>
        <taxon>core genistoids</taxon>
        <taxon>Genisteae</taxon>
        <taxon>Lupinus</taxon>
    </lineage>
</organism>
<keyword evidence="9 11" id="KW-0324">Glycolysis</keyword>
<comment type="subunit">
    <text evidence="11">Tetramer of two alpha (regulatory) and two beta (catalytic) chains.</text>
</comment>
<keyword evidence="4 11" id="KW-0021">Allosteric enzyme</keyword>
<evidence type="ECO:0000256" key="5">
    <source>
        <dbReference type="ARBA" id="ARBA00022679"/>
    </source>
</evidence>
<proteinExistence type="inferred from homology"/>
<dbReference type="HAMAP" id="MF_01980">
    <property type="entry name" value="Phosphofructokinase_II_Long"/>
    <property type="match status" value="1"/>
</dbReference>
<evidence type="ECO:0000256" key="7">
    <source>
        <dbReference type="ARBA" id="ARBA00022777"/>
    </source>
</evidence>
<feature type="site" description="Important for catalytic activity; stabilizes the transition state when the phosphoryl donor is PPi" evidence="11">
    <location>
        <position position="228"/>
    </location>
</feature>
<dbReference type="PANTHER" id="PTHR43650">
    <property type="entry name" value="PYROPHOSPHATE--FRUCTOSE 6-PHOSPHATE 1-PHOSPHOTRANSFERASE"/>
    <property type="match status" value="1"/>
</dbReference>
<name>A0A4P1QQ28_LUPAN</name>
<keyword evidence="3 11" id="KW-0963">Cytoplasm</keyword>
<comment type="function">
    <text evidence="11">Catalytic subunit of pyrophosphate--fructose 6-phosphate 1-phosphotransferase. Catalyzes the phosphorylation of D-fructose 6-phosphate, the first committing step of glycolysis. Uses inorganic phosphate (PPi) as phosphoryl donor instead of ATP like common ATP-dependent phosphofructokinases (ATP-PFKs), which renders the reaction reversible, and can thus function both in glycolysis and gluconeogenesis.</text>
</comment>
<keyword evidence="15" id="KW-1185">Reference proteome</keyword>
<dbReference type="NCBIfam" id="NF005482">
    <property type="entry name" value="PRK07085.1"/>
    <property type="match status" value="1"/>
</dbReference>
<dbReference type="Pfam" id="PF00365">
    <property type="entry name" value="PFK"/>
    <property type="match status" value="1"/>
</dbReference>
<comment type="subcellular location">
    <subcellularLocation>
        <location evidence="11">Cytoplasm</location>
    </subcellularLocation>
</comment>
<evidence type="ECO:0000313" key="14">
    <source>
        <dbReference type="EMBL" id="OIV91828.1"/>
    </source>
</evidence>
<feature type="binding site" evidence="11">
    <location>
        <begin position="276"/>
        <end position="278"/>
    </location>
    <ligand>
        <name>substrate</name>
    </ligand>
</feature>
<comment type="cofactor">
    <cofactor evidence="1 11">
        <name>Mg(2+)</name>
        <dbReference type="ChEBI" id="CHEBI:18420"/>
    </cofactor>
</comment>
<feature type="binding site" evidence="11">
    <location>
        <position position="107"/>
    </location>
    <ligand>
        <name>diphosphate</name>
        <dbReference type="ChEBI" id="CHEBI:33019"/>
    </ligand>
</feature>
<dbReference type="PRINTS" id="PR00476">
    <property type="entry name" value="PHFRCTKINASE"/>
</dbReference>
<dbReference type="AlphaFoldDB" id="A0A4P1QQ28"/>
<protein>
    <recommendedName>
        <fullName evidence="11">Pyrophosphate--fructose 6-phosphate 1-phosphotransferase subunit beta</fullName>
        <shortName evidence="11">PFP</shortName>
        <ecNumber evidence="11">2.7.1.90</ecNumber>
    </recommendedName>
    <alternativeName>
        <fullName evidence="11">6-phosphofructokinase, pyrophosphate dependent</fullName>
    </alternativeName>
    <alternativeName>
        <fullName evidence="11">PPi-PFK</fullName>
    </alternativeName>
    <alternativeName>
        <fullName evidence="11">Pyrophosphate-dependent 6-phosphofructose-1-kinase</fullName>
    </alternativeName>
</protein>
<sequence length="547" mass="60115">MSPSFVQNGWTPSSRTAPTSTTGRFASVYSDVQNSRVDHTLPLPSVLKSPFTVLDGSKSSAAGNPDEIAKLFPHLFGQSSATLVPSDDSKVALPDQKLKIGVVLSGGQAPGGHNVISGIFDYLQDRAKGSTLYGFRGGPAGIMKCKYIELTSDYIHPYRNQGGFDMICSGRDKIETPEQFKQAQETTQKLDLDGLVVIGGDDSNTNACLLAENFRSNNLKTRVIGCPKTIDGDLKSKEVPTSFGFDTACKIYAEMIGNVMVDARSTGKYYHFVRLMGRAASHITLECALQTHPNITIIGEEVAAKKLTLKNVTDYIVDVICKRAEDKYNYGVILIPEGLIDFIPEVQHLIAELNEILANDIVDEDGLWKKKLTDQSLKLFDFLPQAIQEQLMLERDPHGNVQVAKIETEKMLIQMAETELEKRKKEGNYKGEFKGQSHFFGYEGRCGLPTNFDATYCYALGYGAGALLHSGKTGLISSIANLSAPVEEWVVGGTALTSLMDVERRHGKFKPVIKKAMVELEGAPFKKFASLRDEWALKNCYISPGER</sequence>
<feature type="domain" description="Phosphofructokinase" evidence="13">
    <location>
        <begin position="99"/>
        <end position="412"/>
    </location>
</feature>
<dbReference type="Gene3D" id="3.40.50.460">
    <property type="entry name" value="Phosphofructokinase domain"/>
    <property type="match status" value="1"/>
</dbReference>
<evidence type="ECO:0000259" key="13">
    <source>
        <dbReference type="Pfam" id="PF00365"/>
    </source>
</evidence>
<evidence type="ECO:0000256" key="12">
    <source>
        <dbReference type="SAM" id="MobiDB-lite"/>
    </source>
</evidence>
<feature type="binding site" evidence="11">
    <location>
        <position position="201"/>
    </location>
    <ligand>
        <name>Mg(2+)</name>
        <dbReference type="ChEBI" id="CHEBI:18420"/>
        <note>catalytic</note>
    </ligand>
</feature>
<keyword evidence="7 11" id="KW-0418">Kinase</keyword>
<comment type="similarity">
    <text evidence="11">Belongs to the phosphofructokinase type A (PFKA) family. PPi-dependent PFK group II subfamily. Clade 'Long' sub-subfamily.</text>
</comment>
<evidence type="ECO:0000256" key="3">
    <source>
        <dbReference type="ARBA" id="ARBA00022490"/>
    </source>
</evidence>
<dbReference type="EC" id="2.7.1.90" evidence="11"/>
<feature type="binding site" evidence="11">
    <location>
        <begin position="442"/>
        <end position="445"/>
    </location>
    <ligand>
        <name>substrate</name>
    </ligand>
</feature>
<dbReference type="InterPro" id="IPR000023">
    <property type="entry name" value="Phosphofructokinase_dom"/>
</dbReference>
<feature type="binding site" evidence="11">
    <location>
        <position position="337"/>
    </location>
    <ligand>
        <name>substrate</name>
    </ligand>
</feature>
<dbReference type="FunFam" id="1.10.10.480:FF:000002">
    <property type="entry name" value="Pyrophosphate--fructose 6-phosphate 1-phosphotransferase subunit beta"/>
    <property type="match status" value="1"/>
</dbReference>
<dbReference type="InterPro" id="IPR022953">
    <property type="entry name" value="ATP_PFK"/>
</dbReference>
<dbReference type="GO" id="GO:0005524">
    <property type="term" value="F:ATP binding"/>
    <property type="evidence" value="ECO:0007669"/>
    <property type="project" value="InterPro"/>
</dbReference>
<evidence type="ECO:0000313" key="15">
    <source>
        <dbReference type="Proteomes" id="UP000188354"/>
    </source>
</evidence>
<dbReference type="GO" id="GO:0047334">
    <property type="term" value="F:diphosphate-fructose-6-phosphate 1-phosphotransferase activity"/>
    <property type="evidence" value="ECO:0007669"/>
    <property type="project" value="UniProtKB-EC"/>
</dbReference>
<dbReference type="GO" id="GO:0009749">
    <property type="term" value="P:response to glucose"/>
    <property type="evidence" value="ECO:0007669"/>
    <property type="project" value="TreeGrafter"/>
</dbReference>
<dbReference type="SUPFAM" id="SSF53784">
    <property type="entry name" value="Phosphofructokinase"/>
    <property type="match status" value="1"/>
</dbReference>
<feature type="region of interest" description="Disordered" evidence="12">
    <location>
        <begin position="1"/>
        <end position="22"/>
    </location>
</feature>
<evidence type="ECO:0000256" key="1">
    <source>
        <dbReference type="ARBA" id="ARBA00001946"/>
    </source>
</evidence>
<feature type="compositionally biased region" description="Low complexity" evidence="12">
    <location>
        <begin position="11"/>
        <end position="22"/>
    </location>
</feature>